<gene>
    <name evidence="1" type="primary">SSCI47670.1</name>
</gene>
<dbReference type="Proteomes" id="UP000242770">
    <property type="component" value="Unassembled WGS sequence"/>
</dbReference>
<protein>
    <recommendedName>
        <fullName evidence="3">Retrotransposon gag domain-containing protein</fullName>
    </recommendedName>
</protein>
<organism evidence="1 2">
    <name type="scientific">Sporisorium scitamineum</name>
    <dbReference type="NCBI Taxonomy" id="49012"/>
    <lineage>
        <taxon>Eukaryota</taxon>
        <taxon>Fungi</taxon>
        <taxon>Dikarya</taxon>
        <taxon>Basidiomycota</taxon>
        <taxon>Ustilaginomycotina</taxon>
        <taxon>Ustilaginomycetes</taxon>
        <taxon>Ustilaginales</taxon>
        <taxon>Ustilaginaceae</taxon>
        <taxon>Sporisorium</taxon>
    </lineage>
</organism>
<proteinExistence type="predicted"/>
<dbReference type="AlphaFoldDB" id="A0A0F7RZ42"/>
<dbReference type="EMBL" id="CCFA01002847">
    <property type="protein sequence ID" value="CDS00638.1"/>
    <property type="molecule type" value="Genomic_DNA"/>
</dbReference>
<sequence>MPSSPTTLPKPWLPVPPIPLFVGYFSGSANGVNGARSQPLPKHFVKAFKHYLIHTGERDDTRAAKLFKSFLKGPAETWIKSLPKEMQSSWNVLQKAFVN</sequence>
<accession>A0A0F7RZ42</accession>
<name>A0A0F7RZ42_9BASI</name>
<evidence type="ECO:0000313" key="2">
    <source>
        <dbReference type="Proteomes" id="UP000242770"/>
    </source>
</evidence>
<reference evidence="2" key="1">
    <citation type="submission" date="2014-06" db="EMBL/GenBank/DDBJ databases">
        <authorList>
            <person name="Berkman P.J."/>
        </authorList>
    </citation>
    <scope>NUCLEOTIDE SEQUENCE [LARGE SCALE GENOMIC DNA]</scope>
</reference>
<evidence type="ECO:0008006" key="3">
    <source>
        <dbReference type="Google" id="ProtNLM"/>
    </source>
</evidence>
<evidence type="ECO:0000313" key="1">
    <source>
        <dbReference type="EMBL" id="CDS00638.1"/>
    </source>
</evidence>
<keyword evidence="2" id="KW-1185">Reference proteome</keyword>